<protein>
    <submittedName>
        <fullName evidence="3">Uncharacterized protein LOC126912232</fullName>
    </submittedName>
</protein>
<evidence type="ECO:0000313" key="3">
    <source>
        <dbReference type="RefSeq" id="XP_050559327.1"/>
    </source>
</evidence>
<dbReference type="AlphaFoldDB" id="A0A9R0E4X4"/>
<evidence type="ECO:0000313" key="2">
    <source>
        <dbReference type="Proteomes" id="UP000829999"/>
    </source>
</evidence>
<dbReference type="GeneID" id="126912232"/>
<dbReference type="RefSeq" id="XP_050559327.1">
    <property type="nucleotide sequence ID" value="XM_050703370.1"/>
</dbReference>
<feature type="region of interest" description="Disordered" evidence="1">
    <location>
        <begin position="1"/>
        <end position="33"/>
    </location>
</feature>
<organism evidence="2 3">
    <name type="scientific">Spodoptera frugiperda</name>
    <name type="common">Fall armyworm</name>
    <dbReference type="NCBI Taxonomy" id="7108"/>
    <lineage>
        <taxon>Eukaryota</taxon>
        <taxon>Metazoa</taxon>
        <taxon>Ecdysozoa</taxon>
        <taxon>Arthropoda</taxon>
        <taxon>Hexapoda</taxon>
        <taxon>Insecta</taxon>
        <taxon>Pterygota</taxon>
        <taxon>Neoptera</taxon>
        <taxon>Endopterygota</taxon>
        <taxon>Lepidoptera</taxon>
        <taxon>Glossata</taxon>
        <taxon>Ditrysia</taxon>
        <taxon>Noctuoidea</taxon>
        <taxon>Noctuidae</taxon>
        <taxon>Amphipyrinae</taxon>
        <taxon>Spodoptera</taxon>
    </lineage>
</organism>
<accession>A0A9R0E4X4</accession>
<feature type="region of interest" description="Disordered" evidence="1">
    <location>
        <begin position="46"/>
        <end position="122"/>
    </location>
</feature>
<proteinExistence type="predicted"/>
<reference evidence="3" key="1">
    <citation type="submission" date="2025-08" db="UniProtKB">
        <authorList>
            <consortium name="RefSeq"/>
        </authorList>
    </citation>
    <scope>IDENTIFICATION</scope>
    <source>
        <tissue evidence="3">Whole larval tissue</tissue>
    </source>
</reference>
<feature type="compositionally biased region" description="Pro residues" evidence="1">
    <location>
        <begin position="63"/>
        <end position="87"/>
    </location>
</feature>
<gene>
    <name evidence="3" type="primary">LOC126912232</name>
</gene>
<name>A0A9R0E4X4_SPOFR</name>
<keyword evidence="2" id="KW-1185">Reference proteome</keyword>
<sequence length="122" mass="12816">MPHGGREQSPRSSKLGPAGRGRVFKNSRLRPTETRTLHVAIQQFVTSATPTPSATEGAGEEFFPPPPSIPDTPVSPSPPLRTAPPAWPTATPESEPIDVVPTTATPAGNTADPCAVRPRPHS</sequence>
<dbReference type="Proteomes" id="UP000829999">
    <property type="component" value="Chromosome 24"/>
</dbReference>
<evidence type="ECO:0000256" key="1">
    <source>
        <dbReference type="SAM" id="MobiDB-lite"/>
    </source>
</evidence>